<accession>F4B8Y2</accession>
<dbReference type="OrthoDB" id="43868at2157"/>
<dbReference type="EMBL" id="CP002535">
    <property type="protein sequence ID" value="AEE95005.1"/>
    <property type="molecule type" value="Genomic_DNA"/>
</dbReference>
<keyword evidence="2" id="KW-1185">Reference proteome</keyword>
<name>F4B8Y2_ACIHW</name>
<dbReference type="RefSeq" id="WP_013776920.1">
    <property type="nucleotide sequence ID" value="NC_015518.1"/>
</dbReference>
<dbReference type="AlphaFoldDB" id="F4B8Y2"/>
<organism evidence="1 2">
    <name type="scientific">Acidianus hospitalis (strain W1)</name>
    <dbReference type="NCBI Taxonomy" id="933801"/>
    <lineage>
        <taxon>Archaea</taxon>
        <taxon>Thermoproteota</taxon>
        <taxon>Thermoprotei</taxon>
        <taxon>Sulfolobales</taxon>
        <taxon>Sulfolobaceae</taxon>
        <taxon>Acidianus</taxon>
    </lineage>
</organism>
<proteinExistence type="predicted"/>
<dbReference type="KEGG" id="aho:Ahos_2134"/>
<sequence>MRRIKCLVISLCYCVKKVVNWYLPYYPHSAYSIVEAPKNPSTNDLYELPLISGGAIKYFYFLYYNGYGPGKPVYCNCEFVALEMCLTQMKANNNVCVTLARAVCNGNANECFYFNFRNTENGATTCGL</sequence>
<dbReference type="Proteomes" id="UP000008458">
    <property type="component" value="Chromosome"/>
</dbReference>
<evidence type="ECO:0000313" key="2">
    <source>
        <dbReference type="Proteomes" id="UP000008458"/>
    </source>
</evidence>
<dbReference type="GeneID" id="41368756"/>
<dbReference type="STRING" id="933801.Ahos_2134"/>
<protein>
    <submittedName>
        <fullName evidence="1">Uncharacterized protein</fullName>
    </submittedName>
</protein>
<dbReference type="HOGENOM" id="CLU_1954527_0_0_2"/>
<gene>
    <name evidence="1" type="ordered locus">Ahos_2134</name>
</gene>
<reference key="2">
    <citation type="journal article" date="2011" name="Extremophiles">
        <title>Genomic analyses of Acidianus hospitalis W1 a host for studying crenarchaeal virus and plasmid life cycles.</title>
        <authorList>
            <person name="You X.Y."/>
            <person name="Liu C."/>
            <person name="Wang S.Y."/>
            <person name="Jiang C.Y."/>
            <person name="Shah S.A."/>
            <person name="Prangishvili D."/>
            <person name="Liu S.J."/>
            <person name="Garrett R.A."/>
        </authorList>
    </citation>
    <scope>NUCLEOTIDE SEQUENCE</scope>
    <source>
        <strain>W1</strain>
    </source>
</reference>
<reference evidence="1 2" key="1">
    <citation type="journal article" date="2011" name="Extremophiles">
        <title>Genomic analysis of Acidianus hospitalis W1 a host for studying crenarchaeal virus and plasmid life cycles.</title>
        <authorList>
            <person name="You X.Y."/>
            <person name="Liu C."/>
            <person name="Wang S.Y."/>
            <person name="Jiang C.Y."/>
            <person name="Shah S.A."/>
            <person name="Prangishvili D."/>
            <person name="She Q."/>
            <person name="Liu S.J."/>
            <person name="Garrett R.A."/>
        </authorList>
    </citation>
    <scope>NUCLEOTIDE SEQUENCE [LARGE SCALE GENOMIC DNA]</scope>
    <source>
        <strain evidence="1 2">W1</strain>
    </source>
</reference>
<evidence type="ECO:0000313" key="1">
    <source>
        <dbReference type="EMBL" id="AEE95005.1"/>
    </source>
</evidence>